<dbReference type="SUPFAM" id="SSF101898">
    <property type="entry name" value="NHL repeat"/>
    <property type="match status" value="1"/>
</dbReference>
<protein>
    <recommendedName>
        <fullName evidence="3">B box-type domain-containing protein</fullName>
    </recommendedName>
</protein>
<dbReference type="CDD" id="cd19757">
    <property type="entry name" value="Bbox1"/>
    <property type="match status" value="1"/>
</dbReference>
<keyword evidence="1" id="KW-0863">Zinc-finger</keyword>
<keyword evidence="1" id="KW-0862">Zinc</keyword>
<dbReference type="GO" id="GO:0008270">
    <property type="term" value="F:zinc ion binding"/>
    <property type="evidence" value="ECO:0007669"/>
    <property type="project" value="UniProtKB-KW"/>
</dbReference>
<dbReference type="EMBL" id="UYJE01004767">
    <property type="protein sequence ID" value="VDI31205.1"/>
    <property type="molecule type" value="Genomic_DNA"/>
</dbReference>
<gene>
    <name evidence="4" type="ORF">MGAL_10B066777</name>
</gene>
<dbReference type="InterPro" id="IPR000315">
    <property type="entry name" value="Znf_B-box"/>
</dbReference>
<dbReference type="InterPro" id="IPR047153">
    <property type="entry name" value="TRIM45/56/19-like"/>
</dbReference>
<dbReference type="PROSITE" id="PS50119">
    <property type="entry name" value="ZF_BBOX"/>
    <property type="match status" value="2"/>
</dbReference>
<evidence type="ECO:0000313" key="5">
    <source>
        <dbReference type="Proteomes" id="UP000596742"/>
    </source>
</evidence>
<keyword evidence="2" id="KW-0175">Coiled coil</keyword>
<dbReference type="Proteomes" id="UP000596742">
    <property type="component" value="Unassembled WGS sequence"/>
</dbReference>
<dbReference type="PANTHER" id="PTHR25462:SF296">
    <property type="entry name" value="MEIOTIC P26, ISOFORM F"/>
    <property type="match status" value="1"/>
</dbReference>
<proteinExistence type="predicted"/>
<dbReference type="AlphaFoldDB" id="A0A8B6EAI1"/>
<evidence type="ECO:0000313" key="4">
    <source>
        <dbReference type="EMBL" id="VDI31205.1"/>
    </source>
</evidence>
<dbReference type="SUPFAM" id="SSF57845">
    <property type="entry name" value="B-box zinc-binding domain"/>
    <property type="match status" value="1"/>
</dbReference>
<dbReference type="PANTHER" id="PTHR25462">
    <property type="entry name" value="BONUS, ISOFORM C-RELATED"/>
    <property type="match status" value="1"/>
</dbReference>
<feature type="domain" description="B box-type" evidence="3">
    <location>
        <begin position="4"/>
        <end position="54"/>
    </location>
</feature>
<comment type="caution">
    <text evidence="4">The sequence shown here is derived from an EMBL/GenBank/DDBJ whole genome shotgun (WGS) entry which is preliminary data.</text>
</comment>
<accession>A0A8B6EAI1</accession>
<evidence type="ECO:0000256" key="2">
    <source>
        <dbReference type="SAM" id="Coils"/>
    </source>
</evidence>
<keyword evidence="1" id="KW-0479">Metal-binding</keyword>
<dbReference type="Gene3D" id="2.120.10.30">
    <property type="entry name" value="TolB, C-terminal domain"/>
    <property type="match status" value="1"/>
</dbReference>
<dbReference type="Gene3D" id="3.30.160.60">
    <property type="entry name" value="Classic Zinc Finger"/>
    <property type="match status" value="1"/>
</dbReference>
<evidence type="ECO:0000259" key="3">
    <source>
        <dbReference type="PROSITE" id="PS50119"/>
    </source>
</evidence>
<keyword evidence="5" id="KW-1185">Reference proteome</keyword>
<organism evidence="4 5">
    <name type="scientific">Mytilus galloprovincialis</name>
    <name type="common">Mediterranean mussel</name>
    <dbReference type="NCBI Taxonomy" id="29158"/>
    <lineage>
        <taxon>Eukaryota</taxon>
        <taxon>Metazoa</taxon>
        <taxon>Spiralia</taxon>
        <taxon>Lophotrochozoa</taxon>
        <taxon>Mollusca</taxon>
        <taxon>Bivalvia</taxon>
        <taxon>Autobranchia</taxon>
        <taxon>Pteriomorphia</taxon>
        <taxon>Mytilida</taxon>
        <taxon>Mytiloidea</taxon>
        <taxon>Mytilidae</taxon>
        <taxon>Mytilinae</taxon>
        <taxon>Mytilus</taxon>
    </lineage>
</organism>
<feature type="coiled-coil region" evidence="2">
    <location>
        <begin position="117"/>
        <end position="180"/>
    </location>
</feature>
<evidence type="ECO:0000256" key="1">
    <source>
        <dbReference type="PROSITE-ProRule" id="PRU00024"/>
    </source>
</evidence>
<name>A0A8B6EAI1_MYTGA</name>
<dbReference type="Pfam" id="PF00643">
    <property type="entry name" value="zf-B_box"/>
    <property type="match status" value="1"/>
</dbReference>
<sequence>MAEGTTVSCEPCVYNGLSKSAQIWCNDCGEGFCDECVKGHNITKLLRSHHLISITDYWQITELLFDEKCEQHKEPYEFFCSQHDAILCLNCFKNSHNTCKISKLSEVAKGSKTSTALTDLENQIQSTKQNLAKYHEEEDTSKTDLKQQEQSIRDEVCNIRRKLNNQLDELQENLLRDLELKYDNCTKHVNDYCSANDIKVDDIKALHKRISNLKMYASEKQVFIGIRHIGNILLKQKQEVRKNFSKHKRFSLKLKVNDNVLSLLLELKSLGDIVVREMSDTVMFNDHSKKQAQHDIQKNISINEINLKFHNSVEITHLRDTKLSLTACAILPTKHCVFVDNKNGKLIIHNEDGKFIGVMRLNEIFDITPIGSSMIGVVTDSEVKIVDINTKEIVKTIIDYGFPVWGICYENEKLYCMHNRNINIFDLDGTVSKYIPVEYADVYNLAVHKDHIYFISLTTKTLYAIDHSGKQLWTFHDNRLQRPKCFLHSYSSSLDVDNHGNVFIVLPDYNQVIVISSDGQQHRVILDQLNNMNGPSGISYCRETYQLLVCNFTNINSLMKNDLEG</sequence>
<dbReference type="InterPro" id="IPR011042">
    <property type="entry name" value="6-blade_b-propeller_TolB-like"/>
</dbReference>
<reference evidence="4" key="1">
    <citation type="submission" date="2018-11" db="EMBL/GenBank/DDBJ databases">
        <authorList>
            <person name="Alioto T."/>
            <person name="Alioto T."/>
        </authorList>
    </citation>
    <scope>NUCLEOTIDE SEQUENCE</scope>
</reference>
<dbReference type="OrthoDB" id="6075144at2759"/>
<feature type="domain" description="B box-type" evidence="3">
    <location>
        <begin position="69"/>
        <end position="107"/>
    </location>
</feature>